<feature type="transmembrane region" description="Helical" evidence="1">
    <location>
        <begin position="58"/>
        <end position="78"/>
    </location>
</feature>
<feature type="transmembrane region" description="Helical" evidence="1">
    <location>
        <begin position="85"/>
        <end position="104"/>
    </location>
</feature>
<dbReference type="Proteomes" id="UP001259803">
    <property type="component" value="Unassembled WGS sequence"/>
</dbReference>
<evidence type="ECO:0000313" key="2">
    <source>
        <dbReference type="EMBL" id="MDT0576112.1"/>
    </source>
</evidence>
<feature type="transmembrane region" description="Helical" evidence="1">
    <location>
        <begin position="21"/>
        <end position="46"/>
    </location>
</feature>
<dbReference type="Pfam" id="PF03203">
    <property type="entry name" value="MerC"/>
    <property type="match status" value="1"/>
</dbReference>
<dbReference type="RefSeq" id="WP_311340687.1">
    <property type="nucleotide sequence ID" value="NZ_JAVRHS010000005.1"/>
</dbReference>
<keyword evidence="1" id="KW-0812">Transmembrane</keyword>
<keyword evidence="1" id="KW-0472">Membrane</keyword>
<feature type="transmembrane region" description="Helical" evidence="1">
    <location>
        <begin position="110"/>
        <end position="130"/>
    </location>
</feature>
<keyword evidence="1" id="KW-1133">Transmembrane helix</keyword>
<protein>
    <submittedName>
        <fullName evidence="2">MerC domain-containing protein</fullName>
    </submittedName>
</protein>
<evidence type="ECO:0000313" key="3">
    <source>
        <dbReference type="Proteomes" id="UP001259803"/>
    </source>
</evidence>
<proteinExistence type="predicted"/>
<name>A0ABU2ZHM9_9SPHN</name>
<dbReference type="InterPro" id="IPR004891">
    <property type="entry name" value="Mercury-R_MerC"/>
</dbReference>
<evidence type="ECO:0000256" key="1">
    <source>
        <dbReference type="SAM" id="Phobius"/>
    </source>
</evidence>
<reference evidence="2 3" key="1">
    <citation type="submission" date="2023-09" db="EMBL/GenBank/DDBJ databases">
        <authorList>
            <person name="Rey-Velasco X."/>
        </authorList>
    </citation>
    <scope>NUCLEOTIDE SEQUENCE [LARGE SCALE GENOMIC DNA]</scope>
    <source>
        <strain evidence="2 3">F390</strain>
    </source>
</reference>
<accession>A0ABU2ZHM9</accession>
<comment type="caution">
    <text evidence="2">The sequence shown here is derived from an EMBL/GenBank/DDBJ whole genome shotgun (WGS) entry which is preliminary data.</text>
</comment>
<gene>
    <name evidence="2" type="ORF">RM533_07920</name>
</gene>
<organism evidence="2 3">
    <name type="scientific">Croceicoccus esteveae</name>
    <dbReference type="NCBI Taxonomy" id="3075597"/>
    <lineage>
        <taxon>Bacteria</taxon>
        <taxon>Pseudomonadati</taxon>
        <taxon>Pseudomonadota</taxon>
        <taxon>Alphaproteobacteria</taxon>
        <taxon>Sphingomonadales</taxon>
        <taxon>Erythrobacteraceae</taxon>
        <taxon>Croceicoccus</taxon>
    </lineage>
</organism>
<keyword evidence="3" id="KW-1185">Reference proteome</keyword>
<dbReference type="EMBL" id="JAVRHS010000005">
    <property type="protein sequence ID" value="MDT0576112.1"/>
    <property type="molecule type" value="Genomic_DNA"/>
</dbReference>
<sequence length="135" mass="13976">MPKILSSADSRQSASPTRVRLDRYGIALSGLCAVHCLASLLLVGIFGLGGHFLLAPSIHKLGLVLAIGIGAAAIWFGVRRHGRAVPLAIGAVGIMLMAAALVGPHGVWEAVLTIWGVAVVAGAHILNLRLHALTR</sequence>